<evidence type="ECO:0000259" key="2">
    <source>
        <dbReference type="Pfam" id="PF14267"/>
    </source>
</evidence>
<dbReference type="RefSeq" id="WP_152870296.1">
    <property type="nucleotide sequence ID" value="NZ_WBSL01000002.1"/>
</dbReference>
<sequence length="375" mass="41178">MPSPVARLHDAVNDIQGWLITSPNPGEAVVRQAIVLRLLQAAGFDIWNPTEVVPEETNATGNRADFLIRAGAGKFALEIKGMGVTLGAVHFQQAATYAVNEGTRWAIVTNGRVWIVIDEHLPGKWEERVALRVELAQEGETFADDLATLLDAETWRADAFAGAVDAVQQRQRQRRDEARIQREKRPVVEALQAKYQMPTFELAAENAVEAGKITEAERDVLLGRPGKQKVVAQNSSTKPRRQPPIPILQPHQTTGKAEQPAQPTEEIHFTYRILEAVAHAVYCPADGTWTVKAGSTLVPEVKAYATGVQLHREQLLSTGQLLQHGDQIEYTVDVVYPSPSAAAGAVSGGSKNGWDVWIDDLARPAQFHRPKNHSD</sequence>
<dbReference type="AlphaFoldDB" id="A0A7X1TR22"/>
<reference evidence="3 4" key="1">
    <citation type="submission" date="2019-10" db="EMBL/GenBank/DDBJ databases">
        <title>Deinococcus sp. isolated from soil.</title>
        <authorList>
            <person name="Li Y."/>
            <person name="Wang J."/>
        </authorList>
    </citation>
    <scope>NUCLEOTIDE SEQUENCE [LARGE SCALE GENOMIC DNA]</scope>
    <source>
        <strain evidence="3 4">SDU3-2</strain>
    </source>
</reference>
<evidence type="ECO:0000256" key="1">
    <source>
        <dbReference type="SAM" id="MobiDB-lite"/>
    </source>
</evidence>
<evidence type="ECO:0000313" key="4">
    <source>
        <dbReference type="Proteomes" id="UP000484842"/>
    </source>
</evidence>
<proteinExistence type="predicted"/>
<dbReference type="Pfam" id="PF14267">
    <property type="entry name" value="DUF4357"/>
    <property type="match status" value="1"/>
</dbReference>
<name>A0A7X1TR22_9DEIO</name>
<dbReference type="InterPro" id="IPR025579">
    <property type="entry name" value="DUF4357"/>
</dbReference>
<keyword evidence="4" id="KW-1185">Reference proteome</keyword>
<protein>
    <submittedName>
        <fullName evidence="3">DUF4357 domain-containing protein</fullName>
    </submittedName>
</protein>
<comment type="caution">
    <text evidence="3">The sequence shown here is derived from an EMBL/GenBank/DDBJ whole genome shotgun (WGS) entry which is preliminary data.</text>
</comment>
<evidence type="ECO:0000313" key="3">
    <source>
        <dbReference type="EMBL" id="MPY66310.1"/>
    </source>
</evidence>
<feature type="region of interest" description="Disordered" evidence="1">
    <location>
        <begin position="230"/>
        <end position="257"/>
    </location>
</feature>
<dbReference type="Proteomes" id="UP000484842">
    <property type="component" value="Unassembled WGS sequence"/>
</dbReference>
<dbReference type="EMBL" id="WBSL01000002">
    <property type="protein sequence ID" value="MPY66310.1"/>
    <property type="molecule type" value="Genomic_DNA"/>
</dbReference>
<accession>A0A7X1TR22</accession>
<feature type="domain" description="DUF4357" evidence="2">
    <location>
        <begin position="312"/>
        <end position="360"/>
    </location>
</feature>
<gene>
    <name evidence="3" type="ORF">F8S09_06305</name>
</gene>
<organism evidence="3 4">
    <name type="scientific">Deinococcus terrestris</name>
    <dbReference type="NCBI Taxonomy" id="2651870"/>
    <lineage>
        <taxon>Bacteria</taxon>
        <taxon>Thermotogati</taxon>
        <taxon>Deinococcota</taxon>
        <taxon>Deinococci</taxon>
        <taxon>Deinococcales</taxon>
        <taxon>Deinococcaceae</taxon>
        <taxon>Deinococcus</taxon>
    </lineage>
</organism>